<gene>
    <name evidence="1" type="ORF">E2C01_056222</name>
</gene>
<evidence type="ECO:0000313" key="1">
    <source>
        <dbReference type="EMBL" id="MPC62139.1"/>
    </source>
</evidence>
<dbReference type="Proteomes" id="UP000324222">
    <property type="component" value="Unassembled WGS sequence"/>
</dbReference>
<dbReference type="AlphaFoldDB" id="A0A5B7GX79"/>
<accession>A0A5B7GX79</accession>
<evidence type="ECO:0000313" key="2">
    <source>
        <dbReference type="Proteomes" id="UP000324222"/>
    </source>
</evidence>
<sequence length="59" mass="6514">MVVLEVVVEVVLEMLVPGARWEPIATAAAVMEQQEGAVLRLPETRKFFSCRKSLVSAVE</sequence>
<reference evidence="1 2" key="1">
    <citation type="submission" date="2019-05" db="EMBL/GenBank/DDBJ databases">
        <title>Another draft genome of Portunus trituberculatus and its Hox gene families provides insights of decapod evolution.</title>
        <authorList>
            <person name="Jeong J.-H."/>
            <person name="Song I."/>
            <person name="Kim S."/>
            <person name="Choi T."/>
            <person name="Kim D."/>
            <person name="Ryu S."/>
            <person name="Kim W."/>
        </authorList>
    </citation>
    <scope>NUCLEOTIDE SEQUENCE [LARGE SCALE GENOMIC DNA]</scope>
    <source>
        <tissue evidence="1">Muscle</tissue>
    </source>
</reference>
<comment type="caution">
    <text evidence="1">The sequence shown here is derived from an EMBL/GenBank/DDBJ whole genome shotgun (WGS) entry which is preliminary data.</text>
</comment>
<keyword evidence="2" id="KW-1185">Reference proteome</keyword>
<protein>
    <submittedName>
        <fullName evidence="1">Uncharacterized protein</fullName>
    </submittedName>
</protein>
<organism evidence="1 2">
    <name type="scientific">Portunus trituberculatus</name>
    <name type="common">Swimming crab</name>
    <name type="synonym">Neptunus trituberculatus</name>
    <dbReference type="NCBI Taxonomy" id="210409"/>
    <lineage>
        <taxon>Eukaryota</taxon>
        <taxon>Metazoa</taxon>
        <taxon>Ecdysozoa</taxon>
        <taxon>Arthropoda</taxon>
        <taxon>Crustacea</taxon>
        <taxon>Multicrustacea</taxon>
        <taxon>Malacostraca</taxon>
        <taxon>Eumalacostraca</taxon>
        <taxon>Eucarida</taxon>
        <taxon>Decapoda</taxon>
        <taxon>Pleocyemata</taxon>
        <taxon>Brachyura</taxon>
        <taxon>Eubrachyura</taxon>
        <taxon>Portunoidea</taxon>
        <taxon>Portunidae</taxon>
        <taxon>Portuninae</taxon>
        <taxon>Portunus</taxon>
    </lineage>
</organism>
<proteinExistence type="predicted"/>
<name>A0A5B7GX79_PORTR</name>
<dbReference type="EMBL" id="VSRR010019341">
    <property type="protein sequence ID" value="MPC62139.1"/>
    <property type="molecule type" value="Genomic_DNA"/>
</dbReference>